<gene>
    <name evidence="1" type="ORF">NCAV_0604</name>
</gene>
<dbReference type="KEGG" id="ncv:NCAV_0604"/>
<organism evidence="1 2">
    <name type="scientific">Candidatus Nitrosocaldus cavascurensis</name>
    <dbReference type="NCBI Taxonomy" id="2058097"/>
    <lineage>
        <taxon>Archaea</taxon>
        <taxon>Nitrososphaerota</taxon>
        <taxon>Nitrososphaeria</taxon>
        <taxon>Candidatus Nitrosocaldales</taxon>
        <taxon>Candidatus Nitrosocaldaceae</taxon>
        <taxon>Candidatus Nitrosocaldus</taxon>
    </lineage>
</organism>
<sequence>MLCFTGLSYRRASQLIGCLSYVAVHDAFIALTRVLPKPEHRYRRCIAVDETKLVGRQLILWAARDVNTKKVLALDVASQDNP</sequence>
<accession>A0A2K5AQA3</accession>
<evidence type="ECO:0000313" key="1">
    <source>
        <dbReference type="EMBL" id="SPC33797.1"/>
    </source>
</evidence>
<dbReference type="AlphaFoldDB" id="A0A2K5AQA3"/>
<proteinExistence type="predicted"/>
<dbReference type="Proteomes" id="UP000236248">
    <property type="component" value="Chromosome NCAV"/>
</dbReference>
<keyword evidence="2" id="KW-1185">Reference proteome</keyword>
<evidence type="ECO:0000313" key="2">
    <source>
        <dbReference type="Proteomes" id="UP000236248"/>
    </source>
</evidence>
<protein>
    <submittedName>
        <fullName evidence="1">Transposase</fullName>
    </submittedName>
</protein>
<reference evidence="2" key="1">
    <citation type="submission" date="2018-01" db="EMBL/GenBank/DDBJ databases">
        <authorList>
            <person name="Kerou L M."/>
        </authorList>
    </citation>
    <scope>NUCLEOTIDE SEQUENCE [LARGE SCALE GENOMIC DNA]</scope>
    <source>
        <strain evidence="2">SCU2</strain>
    </source>
</reference>
<dbReference type="EMBL" id="LT981265">
    <property type="protein sequence ID" value="SPC33797.1"/>
    <property type="molecule type" value="Genomic_DNA"/>
</dbReference>
<name>A0A2K5AQA3_9ARCH</name>